<dbReference type="GO" id="GO:0003985">
    <property type="term" value="F:acetyl-CoA C-acetyltransferase activity"/>
    <property type="evidence" value="ECO:0007669"/>
    <property type="project" value="UniProtKB-EC"/>
</dbReference>
<dbReference type="InterPro" id="IPR020613">
    <property type="entry name" value="Thiolase_CS"/>
</dbReference>
<keyword evidence="8" id="KW-1185">Reference proteome</keyword>
<keyword evidence="3 4" id="KW-0012">Acyltransferase</keyword>
<dbReference type="PANTHER" id="PTHR43365">
    <property type="entry name" value="BLR7806 PROTEIN"/>
    <property type="match status" value="1"/>
</dbReference>
<dbReference type="RefSeq" id="WP_183769528.1">
    <property type="nucleotide sequence ID" value="NZ_JACIDK010000001.1"/>
</dbReference>
<gene>
    <name evidence="7" type="ORF">GGQ61_000216</name>
</gene>
<dbReference type="EMBL" id="JACIDK010000001">
    <property type="protein sequence ID" value="MBB3889519.1"/>
    <property type="molecule type" value="Genomic_DNA"/>
</dbReference>
<feature type="domain" description="Thiolase C-terminal" evidence="6">
    <location>
        <begin position="261"/>
        <end position="382"/>
    </location>
</feature>
<dbReference type="Gene3D" id="3.40.47.10">
    <property type="match status" value="2"/>
</dbReference>
<dbReference type="InterPro" id="IPR016039">
    <property type="entry name" value="Thiolase-like"/>
</dbReference>
<feature type="domain" description="Thiolase N-terminal" evidence="5">
    <location>
        <begin position="5"/>
        <end position="218"/>
    </location>
</feature>
<dbReference type="EC" id="2.3.1.9" evidence="7"/>
<dbReference type="Pfam" id="PF02803">
    <property type="entry name" value="Thiolase_C"/>
    <property type="match status" value="1"/>
</dbReference>
<dbReference type="Pfam" id="PF00108">
    <property type="entry name" value="Thiolase_N"/>
    <property type="match status" value="1"/>
</dbReference>
<evidence type="ECO:0000259" key="6">
    <source>
        <dbReference type="Pfam" id="PF02803"/>
    </source>
</evidence>
<evidence type="ECO:0000313" key="7">
    <source>
        <dbReference type="EMBL" id="MBB3889519.1"/>
    </source>
</evidence>
<reference evidence="7 8" key="1">
    <citation type="submission" date="2020-08" db="EMBL/GenBank/DDBJ databases">
        <title>Genomic Encyclopedia of Type Strains, Phase IV (KMG-IV): sequencing the most valuable type-strain genomes for metagenomic binning, comparative biology and taxonomic classification.</title>
        <authorList>
            <person name="Goeker M."/>
        </authorList>
    </citation>
    <scope>NUCLEOTIDE SEQUENCE [LARGE SCALE GENOMIC DNA]</scope>
    <source>
        <strain evidence="7 8">DSM 21793</strain>
    </source>
</reference>
<dbReference type="SUPFAM" id="SSF53901">
    <property type="entry name" value="Thiolase-like"/>
    <property type="match status" value="2"/>
</dbReference>
<comment type="similarity">
    <text evidence="1 4">Belongs to the thiolase-like superfamily. Thiolase family.</text>
</comment>
<evidence type="ECO:0000256" key="4">
    <source>
        <dbReference type="RuleBase" id="RU003557"/>
    </source>
</evidence>
<dbReference type="EC" id="2.3.1.16" evidence="7"/>
<evidence type="ECO:0000313" key="8">
    <source>
        <dbReference type="Proteomes" id="UP000530564"/>
    </source>
</evidence>
<dbReference type="AlphaFoldDB" id="A0A839ZUR8"/>
<name>A0A839ZUR8_9CAUL</name>
<evidence type="ECO:0000256" key="3">
    <source>
        <dbReference type="ARBA" id="ARBA00023315"/>
    </source>
</evidence>
<dbReference type="InterPro" id="IPR020616">
    <property type="entry name" value="Thiolase_N"/>
</dbReference>
<protein>
    <submittedName>
        <fullName evidence="7">Acetyl-CoA C-acetyltransferase/acetyl-CoA acyltransferase</fullName>
        <ecNumber evidence="7">2.3.1.16</ecNumber>
        <ecNumber evidence="7">2.3.1.9</ecNumber>
    </submittedName>
</protein>
<dbReference type="InterPro" id="IPR020617">
    <property type="entry name" value="Thiolase_C"/>
</dbReference>
<evidence type="ECO:0000256" key="1">
    <source>
        <dbReference type="ARBA" id="ARBA00010982"/>
    </source>
</evidence>
<dbReference type="PIRSF" id="PIRSF000429">
    <property type="entry name" value="Ac-CoA_Ac_transf"/>
    <property type="match status" value="1"/>
</dbReference>
<evidence type="ECO:0000256" key="2">
    <source>
        <dbReference type="ARBA" id="ARBA00022679"/>
    </source>
</evidence>
<proteinExistence type="inferred from homology"/>
<keyword evidence="2 4" id="KW-0808">Transferase</keyword>
<accession>A0A839ZUR8</accession>
<dbReference type="PANTHER" id="PTHR43365:SF1">
    <property type="entry name" value="ACETYL-COA C-ACYLTRANSFERASE"/>
    <property type="match status" value="1"/>
</dbReference>
<comment type="caution">
    <text evidence="7">The sequence shown here is derived from an EMBL/GenBank/DDBJ whole genome shotgun (WGS) entry which is preliminary data.</text>
</comment>
<dbReference type="InterPro" id="IPR002155">
    <property type="entry name" value="Thiolase"/>
</dbReference>
<sequence length="384" mass="38880">MDAWIYDAVRTPRGKARPDGSLAANTPQALVGALVDALETRGQDPRASQAMVLGCVGQIGDQGGNIALVSKLHSGVAEDAYAFTLNNYCVSGLTAIGHAATMIAGGAIDRALAGGVEMMSRVPFMGDNAGYYTDASFPKRSRYIPVVVAADRLAQAEDVSREQLDAVALASQVRTGQAEANPALIASRIAVGAAAAEECARPQTTAESLAAMPAAFAPLAATYAEALDGPIDHRHTIAHAPPVCDGAGLAVVGGAPSGGCKARARILAYAESGGDPQASLLAGFSAMDKALARAGLTLADMDRVEFMEAFAVTIAKFLRDRPADPAKVNVGGGHLAKGHPMGATGAILLSSLLDALDAADGRLGLVVATGAAGVGAAMVVERLA</sequence>
<organism evidence="7 8">
    <name type="scientific">Phenylobacterium haematophilum</name>
    <dbReference type="NCBI Taxonomy" id="98513"/>
    <lineage>
        <taxon>Bacteria</taxon>
        <taxon>Pseudomonadati</taxon>
        <taxon>Pseudomonadota</taxon>
        <taxon>Alphaproteobacteria</taxon>
        <taxon>Caulobacterales</taxon>
        <taxon>Caulobacteraceae</taxon>
        <taxon>Phenylobacterium</taxon>
    </lineage>
</organism>
<dbReference type="PROSITE" id="PS00737">
    <property type="entry name" value="THIOLASE_2"/>
    <property type="match status" value="1"/>
</dbReference>
<dbReference type="Proteomes" id="UP000530564">
    <property type="component" value="Unassembled WGS sequence"/>
</dbReference>
<evidence type="ECO:0000259" key="5">
    <source>
        <dbReference type="Pfam" id="PF00108"/>
    </source>
</evidence>